<gene>
    <name evidence="1" type="ORF">EYF80_021847</name>
</gene>
<accession>A0A4Z2HPY8</accession>
<sequence length="108" mass="11324">MEATPSKHTKAEGHSSLLQESRKSFLLLGLSGESAHGSSNGVTLCRQSSGDIDKKCDTAAEKETAGKALGASLAARAHTLKGGELDSTHNLETRDKRMAGRVGDLFSL</sequence>
<comment type="caution">
    <text evidence="1">The sequence shown here is derived from an EMBL/GenBank/DDBJ whole genome shotgun (WGS) entry which is preliminary data.</text>
</comment>
<evidence type="ECO:0000313" key="2">
    <source>
        <dbReference type="Proteomes" id="UP000314294"/>
    </source>
</evidence>
<protein>
    <submittedName>
        <fullName evidence="1">Uncharacterized protein</fullName>
    </submittedName>
</protein>
<dbReference type="AlphaFoldDB" id="A0A4Z2HPY8"/>
<evidence type="ECO:0000313" key="1">
    <source>
        <dbReference type="EMBL" id="TNN67878.1"/>
    </source>
</evidence>
<reference evidence="1 2" key="1">
    <citation type="submission" date="2019-03" db="EMBL/GenBank/DDBJ databases">
        <title>First draft genome of Liparis tanakae, snailfish: a comprehensive survey of snailfish specific genes.</title>
        <authorList>
            <person name="Kim W."/>
            <person name="Song I."/>
            <person name="Jeong J.-H."/>
            <person name="Kim D."/>
            <person name="Kim S."/>
            <person name="Ryu S."/>
            <person name="Song J.Y."/>
            <person name="Lee S.K."/>
        </authorList>
    </citation>
    <scope>NUCLEOTIDE SEQUENCE [LARGE SCALE GENOMIC DNA]</scope>
    <source>
        <tissue evidence="1">Muscle</tissue>
    </source>
</reference>
<name>A0A4Z2HPY8_9TELE</name>
<organism evidence="1 2">
    <name type="scientific">Liparis tanakae</name>
    <name type="common">Tanaka's snailfish</name>
    <dbReference type="NCBI Taxonomy" id="230148"/>
    <lineage>
        <taxon>Eukaryota</taxon>
        <taxon>Metazoa</taxon>
        <taxon>Chordata</taxon>
        <taxon>Craniata</taxon>
        <taxon>Vertebrata</taxon>
        <taxon>Euteleostomi</taxon>
        <taxon>Actinopterygii</taxon>
        <taxon>Neopterygii</taxon>
        <taxon>Teleostei</taxon>
        <taxon>Neoteleostei</taxon>
        <taxon>Acanthomorphata</taxon>
        <taxon>Eupercaria</taxon>
        <taxon>Perciformes</taxon>
        <taxon>Cottioidei</taxon>
        <taxon>Cottales</taxon>
        <taxon>Liparidae</taxon>
        <taxon>Liparis</taxon>
    </lineage>
</organism>
<keyword evidence="2" id="KW-1185">Reference proteome</keyword>
<proteinExistence type="predicted"/>
<dbReference type="Proteomes" id="UP000314294">
    <property type="component" value="Unassembled WGS sequence"/>
</dbReference>
<dbReference type="EMBL" id="SRLO01000197">
    <property type="protein sequence ID" value="TNN67878.1"/>
    <property type="molecule type" value="Genomic_DNA"/>
</dbReference>